<feature type="transmembrane region" description="Helical" evidence="1">
    <location>
        <begin position="20"/>
        <end position="39"/>
    </location>
</feature>
<dbReference type="RefSeq" id="WP_153760097.1">
    <property type="nucleotide sequence ID" value="NZ_CP045851.1"/>
</dbReference>
<feature type="transmembrane region" description="Helical" evidence="1">
    <location>
        <begin position="383"/>
        <end position="402"/>
    </location>
</feature>
<proteinExistence type="predicted"/>
<feature type="transmembrane region" description="Helical" evidence="1">
    <location>
        <begin position="322"/>
        <end position="344"/>
    </location>
</feature>
<evidence type="ECO:0000313" key="2">
    <source>
        <dbReference type="EMBL" id="QGG95991.1"/>
    </source>
</evidence>
<feature type="transmembrane region" description="Helical" evidence="1">
    <location>
        <begin position="217"/>
        <end position="234"/>
    </location>
</feature>
<feature type="transmembrane region" description="Helical" evidence="1">
    <location>
        <begin position="414"/>
        <end position="431"/>
    </location>
</feature>
<dbReference type="Proteomes" id="UP000334019">
    <property type="component" value="Chromosome"/>
</dbReference>
<sequence>MSRTEVTHEATVAPEQGRTLVEVGAAAALALVPFLWRVAAGTRRLPNDDTWAYERILDTFVATGRIELIDWNDITLLGMLPLARVWTAIVGDGTLQIHLLGSVMGFVVLMALRDLLRTLASRHVLLVMCSVGAFSGFVVTTGTFMSDLFALAGSMVALAAAARLAARPHAASSTALHLAVAIAASAFAFSVRQQAAVAIGVSGLLLLVARSRARWSWLIMGVGFAAIAGPFYLWRAGLEHGGGVIVLFNSRLILASWVLMGLGLCLGLLPMALRRGGTELRGSLTARLVVSVLVAIAAAAGSPTDLVNDYLSIMRWLAELGVVGRVVAAVVLANVVLTVLFGAAARRIDVRDPLQLGLALGAAVALLADVVVIFLSSDFYSRYSLFTLSLLLALWSCSTRAPSTSRPDLRRRQALAWGALAVTGLAALWTLDRAQTPVRVREELADVAACLGVPAEELDAGLVWMGMHTDGIAVSRFRDQPLIEDGLPPTQHHRVFPDVERRAVVLEDEPPPSDAYTVVGPYERSGLLPGNGAMGWLVVRGDVTEDADACIRGSG</sequence>
<gene>
    <name evidence="2" type="ORF">GH723_13280</name>
</gene>
<feature type="transmembrane region" description="Helical" evidence="1">
    <location>
        <begin position="195"/>
        <end position="210"/>
    </location>
</feature>
<protein>
    <recommendedName>
        <fullName evidence="4">Glycosyltransferase RgtA/B/C/D-like domain-containing protein</fullName>
    </recommendedName>
</protein>
<keyword evidence="1" id="KW-1133">Transmembrane helix</keyword>
<evidence type="ECO:0000256" key="1">
    <source>
        <dbReference type="SAM" id="Phobius"/>
    </source>
</evidence>
<dbReference type="KEGG" id="atq:GH723_13280"/>
<feature type="transmembrane region" description="Helical" evidence="1">
    <location>
        <begin position="284"/>
        <end position="302"/>
    </location>
</feature>
<feature type="transmembrane region" description="Helical" evidence="1">
    <location>
        <begin position="95"/>
        <end position="112"/>
    </location>
</feature>
<keyword evidence="3" id="KW-1185">Reference proteome</keyword>
<keyword evidence="1" id="KW-0472">Membrane</keyword>
<feature type="transmembrane region" description="Helical" evidence="1">
    <location>
        <begin position="356"/>
        <end position="377"/>
    </location>
</feature>
<feature type="transmembrane region" description="Helical" evidence="1">
    <location>
        <begin position="124"/>
        <end position="142"/>
    </location>
</feature>
<accession>A0A5Q2RN30</accession>
<feature type="transmembrane region" description="Helical" evidence="1">
    <location>
        <begin position="254"/>
        <end position="272"/>
    </location>
</feature>
<dbReference type="EMBL" id="CP045851">
    <property type="protein sequence ID" value="QGG95991.1"/>
    <property type="molecule type" value="Genomic_DNA"/>
</dbReference>
<dbReference type="AlphaFoldDB" id="A0A5Q2RN30"/>
<evidence type="ECO:0008006" key="4">
    <source>
        <dbReference type="Google" id="ProtNLM"/>
    </source>
</evidence>
<reference evidence="2 3" key="1">
    <citation type="submission" date="2019-11" db="EMBL/GenBank/DDBJ databases">
        <authorList>
            <person name="He Y."/>
        </authorList>
    </citation>
    <scope>NUCLEOTIDE SEQUENCE [LARGE SCALE GENOMIC DNA]</scope>
    <source>
        <strain evidence="2 3">SCSIO 58843</strain>
    </source>
</reference>
<name>A0A5Q2RN30_9ACTN</name>
<evidence type="ECO:0000313" key="3">
    <source>
        <dbReference type="Proteomes" id="UP000334019"/>
    </source>
</evidence>
<organism evidence="2 3">
    <name type="scientific">Actinomarinicola tropica</name>
    <dbReference type="NCBI Taxonomy" id="2789776"/>
    <lineage>
        <taxon>Bacteria</taxon>
        <taxon>Bacillati</taxon>
        <taxon>Actinomycetota</taxon>
        <taxon>Acidimicrobiia</taxon>
        <taxon>Acidimicrobiales</taxon>
        <taxon>Iamiaceae</taxon>
        <taxon>Actinomarinicola</taxon>
    </lineage>
</organism>
<keyword evidence="1" id="KW-0812">Transmembrane</keyword>